<name>A0A919RZK7_9CLOT</name>
<dbReference type="RefSeq" id="WP_212903238.1">
    <property type="nucleotide sequence ID" value="NZ_BOPZ01000007.1"/>
</dbReference>
<evidence type="ECO:0000256" key="3">
    <source>
        <dbReference type="ARBA" id="ARBA00022605"/>
    </source>
</evidence>
<dbReference type="Gene3D" id="3.30.360.10">
    <property type="entry name" value="Dihydrodipicolinate Reductase, domain 2"/>
    <property type="match status" value="1"/>
</dbReference>
<evidence type="ECO:0000256" key="7">
    <source>
        <dbReference type="HAMAP-Rule" id="MF_00150"/>
    </source>
</evidence>
<dbReference type="GO" id="GO:0051287">
    <property type="term" value="F:NAD binding"/>
    <property type="evidence" value="ECO:0007669"/>
    <property type="project" value="InterPro"/>
</dbReference>
<keyword evidence="5 7" id="KW-0560">Oxidoreductase</keyword>
<comment type="catalytic activity">
    <reaction evidence="6 7">
        <text>N-acetyl-L-glutamate 5-semialdehyde + phosphate + NADP(+) = N-acetyl-L-glutamyl 5-phosphate + NADPH + H(+)</text>
        <dbReference type="Rhea" id="RHEA:21588"/>
        <dbReference type="ChEBI" id="CHEBI:15378"/>
        <dbReference type="ChEBI" id="CHEBI:29123"/>
        <dbReference type="ChEBI" id="CHEBI:43474"/>
        <dbReference type="ChEBI" id="CHEBI:57783"/>
        <dbReference type="ChEBI" id="CHEBI:57936"/>
        <dbReference type="ChEBI" id="CHEBI:58349"/>
        <dbReference type="EC" id="1.2.1.38"/>
    </reaction>
</comment>
<dbReference type="Proteomes" id="UP000679179">
    <property type="component" value="Unassembled WGS sequence"/>
</dbReference>
<protein>
    <recommendedName>
        <fullName evidence="7">N-acetyl-gamma-glutamyl-phosphate reductase</fullName>
        <shortName evidence="7">AGPR</shortName>
        <ecNumber evidence="7">1.2.1.38</ecNumber>
    </recommendedName>
    <alternativeName>
        <fullName evidence="7">N-acetyl-glutamate semialdehyde dehydrogenase</fullName>
        <shortName evidence="7">NAGSA dehydrogenase</shortName>
    </alternativeName>
</protein>
<dbReference type="PANTHER" id="PTHR32338">
    <property type="entry name" value="N-ACETYL-GAMMA-GLUTAMYL-PHOSPHATE REDUCTASE, CHLOROPLASTIC-RELATED-RELATED"/>
    <property type="match status" value="1"/>
</dbReference>
<dbReference type="InterPro" id="IPR023013">
    <property type="entry name" value="AGPR_AS"/>
</dbReference>
<dbReference type="InterPro" id="IPR058924">
    <property type="entry name" value="AGPR_dimerisation_dom"/>
</dbReference>
<dbReference type="GO" id="GO:0070401">
    <property type="term" value="F:NADP+ binding"/>
    <property type="evidence" value="ECO:0007669"/>
    <property type="project" value="InterPro"/>
</dbReference>
<dbReference type="HAMAP" id="MF_00150">
    <property type="entry name" value="ArgC_type1"/>
    <property type="match status" value="1"/>
</dbReference>
<dbReference type="InterPro" id="IPR036291">
    <property type="entry name" value="NAD(P)-bd_dom_sf"/>
</dbReference>
<evidence type="ECO:0000259" key="9">
    <source>
        <dbReference type="SMART" id="SM00859"/>
    </source>
</evidence>
<keyword evidence="11" id="KW-1185">Reference proteome</keyword>
<keyword evidence="7" id="KW-0963">Cytoplasm</keyword>
<accession>A0A919RZK7</accession>
<sequence>MSKLKIGIIGSTGYVGVELIRILLNHDDVELVGLSSTSFEGKGIEEVYGNLYSICSLKCESAEKVIEKSDFLFLALPHGLSEEIASKALSAGKKVVDLGADFRLVNEEAYEKWYGKPFAVKELHGEAVYGLPEFNREKIKEARLIANPGCYPTSISLPLMPLLKKSLVSKKGIVADSKSGVTGAGRGLSLGTHFPECNENFSAYKIGSHRHIPEIEQNLSIAAGEDVPVTFTPHLLPINRGILSTIYCDAVEGVTTEEIHKELSNYYANEPFVKVLPLGEAVALKNVKFSNLCHISVHSDERTKKVIICSTIDNMVKGAAGQAVQNLNIMMGFDEQKGLKLLAPAF</sequence>
<dbReference type="FunFam" id="3.30.360.10:FF:000014">
    <property type="entry name" value="N-acetyl-gamma-glutamyl-phosphate reductase"/>
    <property type="match status" value="1"/>
</dbReference>
<dbReference type="AlphaFoldDB" id="A0A919RZK7"/>
<comment type="similarity">
    <text evidence="7">Belongs to the NAGSA dehydrogenase family. Type 1 subfamily.</text>
</comment>
<dbReference type="NCBIfam" id="TIGR01850">
    <property type="entry name" value="argC"/>
    <property type="match status" value="1"/>
</dbReference>
<dbReference type="CDD" id="cd23934">
    <property type="entry name" value="AGPR_1_C"/>
    <property type="match status" value="1"/>
</dbReference>
<dbReference type="Pfam" id="PF01118">
    <property type="entry name" value="Semialdhyde_dh"/>
    <property type="match status" value="1"/>
</dbReference>
<keyword evidence="3 7" id="KW-0028">Amino-acid biosynthesis</keyword>
<dbReference type="CDD" id="cd17895">
    <property type="entry name" value="AGPR_1_N"/>
    <property type="match status" value="1"/>
</dbReference>
<evidence type="ECO:0000313" key="11">
    <source>
        <dbReference type="Proteomes" id="UP000679179"/>
    </source>
</evidence>
<evidence type="ECO:0000256" key="1">
    <source>
        <dbReference type="ARBA" id="ARBA00004862"/>
    </source>
</evidence>
<dbReference type="Pfam" id="PF22698">
    <property type="entry name" value="Semialdhyde_dhC_1"/>
    <property type="match status" value="1"/>
</dbReference>
<dbReference type="Gene3D" id="3.40.50.720">
    <property type="entry name" value="NAD(P)-binding Rossmann-like Domain"/>
    <property type="match status" value="1"/>
</dbReference>
<dbReference type="InterPro" id="IPR050085">
    <property type="entry name" value="AGPR"/>
</dbReference>
<dbReference type="GO" id="GO:0005737">
    <property type="term" value="C:cytoplasm"/>
    <property type="evidence" value="ECO:0007669"/>
    <property type="project" value="UniProtKB-SubCell"/>
</dbReference>
<gene>
    <name evidence="7 10" type="primary">argC</name>
    <name evidence="10" type="ORF">CPJCM30710_11790</name>
</gene>
<evidence type="ECO:0000256" key="4">
    <source>
        <dbReference type="ARBA" id="ARBA00022857"/>
    </source>
</evidence>
<proteinExistence type="inferred from homology"/>
<dbReference type="GO" id="GO:0006526">
    <property type="term" value="P:L-arginine biosynthetic process"/>
    <property type="evidence" value="ECO:0007669"/>
    <property type="project" value="UniProtKB-UniRule"/>
</dbReference>
<evidence type="ECO:0000313" key="10">
    <source>
        <dbReference type="EMBL" id="GIM28513.1"/>
    </source>
</evidence>
<dbReference type="EMBL" id="BOPZ01000007">
    <property type="protein sequence ID" value="GIM28513.1"/>
    <property type="molecule type" value="Genomic_DNA"/>
</dbReference>
<comment type="function">
    <text evidence="7">Catalyzes the NADPH-dependent reduction of N-acetyl-5-glutamyl phosphate to yield N-acetyl-L-glutamate 5-semialdehyde.</text>
</comment>
<evidence type="ECO:0000256" key="2">
    <source>
        <dbReference type="ARBA" id="ARBA00022571"/>
    </source>
</evidence>
<dbReference type="InterPro" id="IPR000706">
    <property type="entry name" value="AGPR_type-1"/>
</dbReference>
<dbReference type="SMART" id="SM00859">
    <property type="entry name" value="Semialdhyde_dh"/>
    <property type="match status" value="1"/>
</dbReference>
<evidence type="ECO:0000256" key="5">
    <source>
        <dbReference type="ARBA" id="ARBA00023002"/>
    </source>
</evidence>
<dbReference type="SUPFAM" id="SSF51735">
    <property type="entry name" value="NAD(P)-binding Rossmann-fold domains"/>
    <property type="match status" value="1"/>
</dbReference>
<keyword evidence="2 7" id="KW-0055">Arginine biosynthesis</keyword>
<dbReference type="SUPFAM" id="SSF55347">
    <property type="entry name" value="Glyceraldehyde-3-phosphate dehydrogenase-like, C-terminal domain"/>
    <property type="match status" value="1"/>
</dbReference>
<keyword evidence="4 7" id="KW-0521">NADP</keyword>
<feature type="active site" evidence="7 8">
    <location>
        <position position="150"/>
    </location>
</feature>
<dbReference type="PANTHER" id="PTHR32338:SF10">
    <property type="entry name" value="N-ACETYL-GAMMA-GLUTAMYL-PHOSPHATE REDUCTASE, CHLOROPLASTIC-RELATED"/>
    <property type="match status" value="1"/>
</dbReference>
<comment type="caution">
    <text evidence="10">The sequence shown here is derived from an EMBL/GenBank/DDBJ whole genome shotgun (WGS) entry which is preliminary data.</text>
</comment>
<dbReference type="PROSITE" id="PS01224">
    <property type="entry name" value="ARGC"/>
    <property type="match status" value="1"/>
</dbReference>
<evidence type="ECO:0000256" key="6">
    <source>
        <dbReference type="ARBA" id="ARBA00050557"/>
    </source>
</evidence>
<comment type="pathway">
    <text evidence="1 7">Amino-acid biosynthesis; L-arginine biosynthesis; N(2)-acetyl-L-ornithine from L-glutamate: step 3/4.</text>
</comment>
<dbReference type="InterPro" id="IPR000534">
    <property type="entry name" value="Semialdehyde_DH_NAD-bd"/>
</dbReference>
<organism evidence="10 11">
    <name type="scientific">Clostridium polyendosporum</name>
    <dbReference type="NCBI Taxonomy" id="69208"/>
    <lineage>
        <taxon>Bacteria</taxon>
        <taxon>Bacillati</taxon>
        <taxon>Bacillota</taxon>
        <taxon>Clostridia</taxon>
        <taxon>Eubacteriales</taxon>
        <taxon>Clostridiaceae</taxon>
        <taxon>Clostridium</taxon>
    </lineage>
</organism>
<feature type="domain" description="Semialdehyde dehydrogenase NAD-binding" evidence="9">
    <location>
        <begin position="5"/>
        <end position="142"/>
    </location>
</feature>
<reference evidence="10" key="1">
    <citation type="submission" date="2021-03" db="EMBL/GenBank/DDBJ databases">
        <title>Taxonomic study of Clostridium polyendosporum from meadow-gley soil under rice.</title>
        <authorList>
            <person name="Kobayashi H."/>
            <person name="Tanizawa Y."/>
            <person name="Yagura M."/>
        </authorList>
    </citation>
    <scope>NUCLEOTIDE SEQUENCE</scope>
    <source>
        <strain evidence="10">JCM 30710</strain>
    </source>
</reference>
<comment type="subcellular location">
    <subcellularLocation>
        <location evidence="7">Cytoplasm</location>
    </subcellularLocation>
</comment>
<dbReference type="EC" id="1.2.1.38" evidence="7"/>
<dbReference type="GO" id="GO:0003942">
    <property type="term" value="F:N-acetyl-gamma-glutamyl-phosphate reductase activity"/>
    <property type="evidence" value="ECO:0007669"/>
    <property type="project" value="UniProtKB-UniRule"/>
</dbReference>
<evidence type="ECO:0000256" key="8">
    <source>
        <dbReference type="PROSITE-ProRule" id="PRU10010"/>
    </source>
</evidence>